<evidence type="ECO:0000313" key="1">
    <source>
        <dbReference type="EMBL" id="MBE9222519.1"/>
    </source>
</evidence>
<evidence type="ECO:0000313" key="2">
    <source>
        <dbReference type="Proteomes" id="UP000654604"/>
    </source>
</evidence>
<dbReference type="RefSeq" id="WP_193800678.1">
    <property type="nucleotide sequence ID" value="NZ_JADEWC010000013.1"/>
</dbReference>
<dbReference type="EMBL" id="JADEWC010000013">
    <property type="protein sequence ID" value="MBE9222519.1"/>
    <property type="molecule type" value="Genomic_DNA"/>
</dbReference>
<reference evidence="1 2" key="1">
    <citation type="submission" date="2020-10" db="EMBL/GenBank/DDBJ databases">
        <authorList>
            <person name="Castelo-Branco R."/>
            <person name="Eusebio N."/>
            <person name="Adriana R."/>
            <person name="Vieira A."/>
            <person name="Brugerolle De Fraissinette N."/>
            <person name="Rezende De Castro R."/>
            <person name="Schneider M.P."/>
            <person name="Vasconcelos V."/>
            <person name="Leao P.N."/>
        </authorList>
    </citation>
    <scope>NUCLEOTIDE SEQUENCE [LARGE SCALE GENOMIC DNA]</scope>
    <source>
        <strain evidence="1 2">LEGE 03274</strain>
    </source>
</reference>
<proteinExistence type="predicted"/>
<accession>A0ABR9V4N6</accession>
<name>A0ABR9V4N6_9CHRO</name>
<dbReference type="Proteomes" id="UP000654604">
    <property type="component" value="Unassembled WGS sequence"/>
</dbReference>
<keyword evidence="2" id="KW-1185">Reference proteome</keyword>
<sequence length="265" mass="28614">MNKQFILISALIAPTLILLPIQKSSASVLTFDINGLGSGNAIPQGYGERITSETMGNFNYLQGNGFTPNVVVDYQRFEYNVDNPNFNSNGGLDQGFVDSSKTLRVLDDLNIVQTTIDFDSQFSAGLPSSGAPQREVAEISLTPDTGFGVRFNSFDLLNGSNSAVSGWLAIFDENYNLLWDPGTNSTGFTINPNSIVTYSGLNIFNNDSLKIQLFLENNQLSIGLDNINFDQVDAPAEIPEPSLVLGILSLAALGFGSGVKKELHD</sequence>
<gene>
    <name evidence="1" type="ORF">IQ215_07385</name>
</gene>
<organism evidence="1 2">
    <name type="scientific">Cyanobacterium stanieri LEGE 03274</name>
    <dbReference type="NCBI Taxonomy" id="1828756"/>
    <lineage>
        <taxon>Bacteria</taxon>
        <taxon>Bacillati</taxon>
        <taxon>Cyanobacteriota</taxon>
        <taxon>Cyanophyceae</taxon>
        <taxon>Oscillatoriophycideae</taxon>
        <taxon>Chroococcales</taxon>
        <taxon>Geminocystaceae</taxon>
        <taxon>Cyanobacterium</taxon>
    </lineage>
</organism>
<comment type="caution">
    <text evidence="1">The sequence shown here is derived from an EMBL/GenBank/DDBJ whole genome shotgun (WGS) entry which is preliminary data.</text>
</comment>
<protein>
    <recommendedName>
        <fullName evidence="3">PEP-CTERM sorting domain-containing protein</fullName>
    </recommendedName>
</protein>
<evidence type="ECO:0008006" key="3">
    <source>
        <dbReference type="Google" id="ProtNLM"/>
    </source>
</evidence>